<evidence type="ECO:0000313" key="2">
    <source>
        <dbReference type="EMBL" id="QDU28727.1"/>
    </source>
</evidence>
<dbReference type="GO" id="GO:0042781">
    <property type="term" value="F:3'-tRNA processing endoribonuclease activity"/>
    <property type="evidence" value="ECO:0007669"/>
    <property type="project" value="TreeGrafter"/>
</dbReference>
<protein>
    <submittedName>
        <fullName evidence="2">Ribonuclease Z</fullName>
    </submittedName>
</protein>
<organism evidence="2 3">
    <name type="scientific">Anatilimnocola aggregata</name>
    <dbReference type="NCBI Taxonomy" id="2528021"/>
    <lineage>
        <taxon>Bacteria</taxon>
        <taxon>Pseudomonadati</taxon>
        <taxon>Planctomycetota</taxon>
        <taxon>Planctomycetia</taxon>
        <taxon>Pirellulales</taxon>
        <taxon>Pirellulaceae</taxon>
        <taxon>Anatilimnocola</taxon>
    </lineage>
</organism>
<proteinExistence type="predicted"/>
<dbReference type="PANTHER" id="PTHR46018">
    <property type="entry name" value="ZINC PHOSPHODIESTERASE ELAC PROTEIN 1"/>
    <property type="match status" value="1"/>
</dbReference>
<dbReference type="Pfam" id="PF12706">
    <property type="entry name" value="Lactamase_B_2"/>
    <property type="match status" value="1"/>
</dbReference>
<dbReference type="PANTHER" id="PTHR46018:SF2">
    <property type="entry name" value="ZINC PHOSPHODIESTERASE ELAC PROTEIN 1"/>
    <property type="match status" value="1"/>
</dbReference>
<evidence type="ECO:0000313" key="3">
    <source>
        <dbReference type="Proteomes" id="UP000315017"/>
    </source>
</evidence>
<reference evidence="2 3" key="1">
    <citation type="submission" date="2019-02" db="EMBL/GenBank/DDBJ databases">
        <title>Deep-cultivation of Planctomycetes and their phenomic and genomic characterization uncovers novel biology.</title>
        <authorList>
            <person name="Wiegand S."/>
            <person name="Jogler M."/>
            <person name="Boedeker C."/>
            <person name="Pinto D."/>
            <person name="Vollmers J."/>
            <person name="Rivas-Marin E."/>
            <person name="Kohn T."/>
            <person name="Peeters S.H."/>
            <person name="Heuer A."/>
            <person name="Rast P."/>
            <person name="Oberbeckmann S."/>
            <person name="Bunk B."/>
            <person name="Jeske O."/>
            <person name="Meyerdierks A."/>
            <person name="Storesund J.E."/>
            <person name="Kallscheuer N."/>
            <person name="Luecker S."/>
            <person name="Lage O.M."/>
            <person name="Pohl T."/>
            <person name="Merkel B.J."/>
            <person name="Hornburger P."/>
            <person name="Mueller R.-W."/>
            <person name="Bruemmer F."/>
            <person name="Labrenz M."/>
            <person name="Spormann A.M."/>
            <person name="Op den Camp H."/>
            <person name="Overmann J."/>
            <person name="Amann R."/>
            <person name="Jetten M.S.M."/>
            <person name="Mascher T."/>
            <person name="Medema M.H."/>
            <person name="Devos D.P."/>
            <person name="Kaster A.-K."/>
            <person name="Ovreas L."/>
            <person name="Rohde M."/>
            <person name="Galperin M.Y."/>
            <person name="Jogler C."/>
        </authorList>
    </citation>
    <scope>NUCLEOTIDE SEQUENCE [LARGE SCALE GENOMIC DNA]</scope>
    <source>
        <strain evidence="2 3">ETA_A8</strain>
    </source>
</reference>
<dbReference type="Proteomes" id="UP000315017">
    <property type="component" value="Chromosome"/>
</dbReference>
<dbReference type="Gene3D" id="3.60.15.10">
    <property type="entry name" value="Ribonuclease Z/Hydroxyacylglutathione hydrolase-like"/>
    <property type="match status" value="1"/>
</dbReference>
<dbReference type="InterPro" id="IPR001279">
    <property type="entry name" value="Metallo-B-lactamas"/>
</dbReference>
<name>A0A517YES6_9BACT</name>
<dbReference type="KEGG" id="aagg:ETAA8_38320"/>
<feature type="domain" description="Metallo-beta-lactamase" evidence="1">
    <location>
        <begin position="55"/>
        <end position="241"/>
    </location>
</feature>
<accession>A0A517YES6</accession>
<dbReference type="SUPFAM" id="SSF56281">
    <property type="entry name" value="Metallo-hydrolase/oxidoreductase"/>
    <property type="match status" value="1"/>
</dbReference>
<evidence type="ECO:0000259" key="1">
    <source>
        <dbReference type="Pfam" id="PF12706"/>
    </source>
</evidence>
<dbReference type="InterPro" id="IPR036866">
    <property type="entry name" value="RibonucZ/Hydroxyglut_hydro"/>
</dbReference>
<keyword evidence="3" id="KW-1185">Reference proteome</keyword>
<dbReference type="EMBL" id="CP036274">
    <property type="protein sequence ID" value="QDU28727.1"/>
    <property type="molecule type" value="Genomic_DNA"/>
</dbReference>
<dbReference type="AlphaFoldDB" id="A0A517YES6"/>
<sequence>MLTRTPPTGQNSLLCLSSSLDLPAMQLILLGTTGYHPSARRHTACLMFPEIGLVLDAGTGFFRVRDWLQTAELDVFVTHAHLDHVIGLTFLFDVAHESGLQATRVHGTSTHLQAVQDHLFARPLFPAMPPLTFKPLTGPLKIGGDTSGGGTLRYFPLEHPGGSLGYRLDWPDRSLAYVTDTTARADSPYIDEIRGVDLLIHECYFPDGQEEMALKTGHSCLSPVLAVARAAAVKKLVLIHINPMAEDDDPLGLELRNDLDLPVSIAYDLQKINF</sequence>
<gene>
    <name evidence="2" type="ORF">ETAA8_38320</name>
</gene>